<accession>A0ABR7M2F3</accession>
<dbReference type="CDD" id="cd05289">
    <property type="entry name" value="MDR_like_2"/>
    <property type="match status" value="1"/>
</dbReference>
<dbReference type="Pfam" id="PF13460">
    <property type="entry name" value="NAD_binding_10"/>
    <property type="match status" value="1"/>
</dbReference>
<evidence type="ECO:0000259" key="1">
    <source>
        <dbReference type="SMART" id="SM00829"/>
    </source>
</evidence>
<dbReference type="InterPro" id="IPR011032">
    <property type="entry name" value="GroES-like_sf"/>
</dbReference>
<dbReference type="InterPro" id="IPR013154">
    <property type="entry name" value="ADH-like_N"/>
</dbReference>
<gene>
    <name evidence="2" type="ORF">HKK74_37895</name>
</gene>
<dbReference type="Gene3D" id="3.90.25.10">
    <property type="entry name" value="UDP-galactose 4-epimerase, domain 1"/>
    <property type="match status" value="1"/>
</dbReference>
<comment type="caution">
    <text evidence="2">The sequence shown here is derived from an EMBL/GenBank/DDBJ whole genome shotgun (WGS) entry which is preliminary data.</text>
</comment>
<sequence length="584" mass="61073">MNRQGRILVTGATGTVGRQVVAQLVDAGAEVRALARDPHAVRLRAGIEVIRGDLTDPDSLHAPLSGIGAVFLVWPFATAEGMSAVLDVVAEHARRVVYLSSAAVRDHEQRAEHLIEQSGLEWTFLRPHVFAANALGWAQQIRAEGAVRGPYGAATTAPIHERDIAAVAVRALTGEGHAGAIYELTGPDSLAQADQVRIIGEVIGRPVRWIEAPAEIARQQMLARGWPDAAVDGILHAQAELVTEPGPVTSTVEKITGTPARTFREWVSDHSSVFRDTMSAARIHEYGDADVIRYEEVPLPVPEPDQVLIRVAATSYNPSDAALRAGYLQDVLPVELPYTLGFDVSGTITQVGSEAGSFTVGDRVIGRLDYGGASAEYVAAPADVLIHAPATIPLADAAAVPVAALTAYQAVQEHAHLTSGQRVLINGAGGGVGAFAVQLAKRTGATVIATASQRSAAAVRAHGANQIIDYTSTPLADALDATVDAVINLAVITPTAAADLVPLVRSGGVIVSIATPVEPPAGAQVTAVHFLARNEPGQLTEIVELIDTGELTVEVTGSHRLADLALVHGKSQAGQTHGKITIIP</sequence>
<dbReference type="SUPFAM" id="SSF51735">
    <property type="entry name" value="NAD(P)-binding Rossmann-fold domains"/>
    <property type="match status" value="2"/>
</dbReference>
<dbReference type="PROSITE" id="PS01162">
    <property type="entry name" value="QOR_ZETA_CRYSTAL"/>
    <property type="match status" value="1"/>
</dbReference>
<evidence type="ECO:0000313" key="3">
    <source>
        <dbReference type="Proteomes" id="UP000805614"/>
    </source>
</evidence>
<evidence type="ECO:0000313" key="2">
    <source>
        <dbReference type="EMBL" id="MBC6471216.1"/>
    </source>
</evidence>
<dbReference type="InterPro" id="IPR002364">
    <property type="entry name" value="Quin_OxRdtase/zeta-crystal_CS"/>
</dbReference>
<dbReference type="InterPro" id="IPR052733">
    <property type="entry name" value="Chloroplast_QOR"/>
</dbReference>
<dbReference type="Proteomes" id="UP000805614">
    <property type="component" value="Unassembled WGS sequence"/>
</dbReference>
<dbReference type="PANTHER" id="PTHR44013:SF1">
    <property type="entry name" value="ZINC-TYPE ALCOHOL DEHYDROGENASE-LIKE PROTEIN C16A3.02C"/>
    <property type="match status" value="1"/>
</dbReference>
<feature type="domain" description="Enoyl reductase (ER)" evidence="1">
    <location>
        <begin position="287"/>
        <end position="582"/>
    </location>
</feature>
<keyword evidence="3" id="KW-1185">Reference proteome</keyword>
<dbReference type="InterPro" id="IPR016040">
    <property type="entry name" value="NAD(P)-bd_dom"/>
</dbReference>
<dbReference type="Gene3D" id="3.90.180.10">
    <property type="entry name" value="Medium-chain alcohol dehydrogenases, catalytic domain"/>
    <property type="match status" value="1"/>
</dbReference>
<organism evidence="2 3">
    <name type="scientific">Actinomadura alba</name>
    <dbReference type="NCBI Taxonomy" id="406431"/>
    <lineage>
        <taxon>Bacteria</taxon>
        <taxon>Bacillati</taxon>
        <taxon>Actinomycetota</taxon>
        <taxon>Actinomycetes</taxon>
        <taxon>Streptosporangiales</taxon>
        <taxon>Thermomonosporaceae</taxon>
        <taxon>Actinomadura</taxon>
    </lineage>
</organism>
<dbReference type="InterPro" id="IPR020843">
    <property type="entry name" value="ER"/>
</dbReference>
<reference evidence="2 3" key="1">
    <citation type="submission" date="2020-06" db="EMBL/GenBank/DDBJ databases">
        <title>Actinomadura xiongansis sp. nov., isolated from soil of Baiyangdian.</title>
        <authorList>
            <person name="Zhang X."/>
        </authorList>
    </citation>
    <scope>NUCLEOTIDE SEQUENCE [LARGE SCALE GENOMIC DNA]</scope>
    <source>
        <strain evidence="2 3">HBUM206468</strain>
    </source>
</reference>
<name>A0ABR7M2F3_9ACTN</name>
<dbReference type="RefSeq" id="WP_187248253.1">
    <property type="nucleotide sequence ID" value="NZ_BAAAOK010000034.1"/>
</dbReference>
<dbReference type="Pfam" id="PF13602">
    <property type="entry name" value="ADH_zinc_N_2"/>
    <property type="match status" value="1"/>
</dbReference>
<dbReference type="Gene3D" id="3.40.50.720">
    <property type="entry name" value="NAD(P)-binding Rossmann-like Domain"/>
    <property type="match status" value="2"/>
</dbReference>
<dbReference type="InterPro" id="IPR036291">
    <property type="entry name" value="NAD(P)-bd_dom_sf"/>
</dbReference>
<proteinExistence type="predicted"/>
<dbReference type="EMBL" id="JABVEC010000062">
    <property type="protein sequence ID" value="MBC6471216.1"/>
    <property type="molecule type" value="Genomic_DNA"/>
</dbReference>
<protein>
    <submittedName>
        <fullName evidence="2">NAD(P)H-binding protein</fullName>
    </submittedName>
</protein>
<dbReference type="Pfam" id="PF08240">
    <property type="entry name" value="ADH_N"/>
    <property type="match status" value="1"/>
</dbReference>
<dbReference type="PANTHER" id="PTHR44013">
    <property type="entry name" value="ZINC-TYPE ALCOHOL DEHYDROGENASE-LIKE PROTEIN C16A3.02C"/>
    <property type="match status" value="1"/>
</dbReference>
<dbReference type="SMART" id="SM00829">
    <property type="entry name" value="PKS_ER"/>
    <property type="match status" value="1"/>
</dbReference>
<dbReference type="SUPFAM" id="SSF50129">
    <property type="entry name" value="GroES-like"/>
    <property type="match status" value="1"/>
</dbReference>